<feature type="transmembrane region" description="Helical" evidence="6">
    <location>
        <begin position="149"/>
        <end position="167"/>
    </location>
</feature>
<feature type="domain" description="Methylamine utilisation protein MauE" evidence="7">
    <location>
        <begin position="35"/>
        <end position="161"/>
    </location>
</feature>
<dbReference type="OrthoDB" id="3483316at2"/>
<evidence type="ECO:0000313" key="8">
    <source>
        <dbReference type="EMBL" id="TMR41940.1"/>
    </source>
</evidence>
<comment type="caution">
    <text evidence="8">The sequence shown here is derived from an EMBL/GenBank/DDBJ whole genome shotgun (WGS) entry which is preliminary data.</text>
</comment>
<reference evidence="8 9" key="1">
    <citation type="submission" date="2019-05" db="EMBL/GenBank/DDBJ databases">
        <title>Draft genome sequence of Actinomadura geliboluensis A8036.</title>
        <authorList>
            <person name="Saricaoglu S."/>
            <person name="Isik K."/>
        </authorList>
    </citation>
    <scope>NUCLEOTIDE SEQUENCE [LARGE SCALE GENOMIC DNA]</scope>
    <source>
        <strain evidence="8 9">A8036</strain>
    </source>
</reference>
<evidence type="ECO:0000256" key="2">
    <source>
        <dbReference type="ARBA" id="ARBA00022692"/>
    </source>
</evidence>
<dbReference type="InterPro" id="IPR009908">
    <property type="entry name" value="Methylamine_util_MauE"/>
</dbReference>
<name>A0A5S4HKC8_9ACTN</name>
<evidence type="ECO:0000313" key="9">
    <source>
        <dbReference type="Proteomes" id="UP000305238"/>
    </source>
</evidence>
<keyword evidence="3 6" id="KW-1133">Transmembrane helix</keyword>
<dbReference type="Proteomes" id="UP000305238">
    <property type="component" value="Unassembled WGS sequence"/>
</dbReference>
<evidence type="ECO:0000259" key="7">
    <source>
        <dbReference type="Pfam" id="PF07291"/>
    </source>
</evidence>
<feature type="transmembrane region" description="Helical" evidence="6">
    <location>
        <begin position="70"/>
        <end position="96"/>
    </location>
</feature>
<dbReference type="EMBL" id="VCKZ01000010">
    <property type="protein sequence ID" value="TMR41940.1"/>
    <property type="molecule type" value="Genomic_DNA"/>
</dbReference>
<evidence type="ECO:0000256" key="6">
    <source>
        <dbReference type="SAM" id="Phobius"/>
    </source>
</evidence>
<evidence type="ECO:0000256" key="4">
    <source>
        <dbReference type="ARBA" id="ARBA00023136"/>
    </source>
</evidence>
<feature type="transmembrane region" description="Helical" evidence="6">
    <location>
        <begin position="173"/>
        <end position="190"/>
    </location>
</feature>
<evidence type="ECO:0000256" key="1">
    <source>
        <dbReference type="ARBA" id="ARBA00004141"/>
    </source>
</evidence>
<keyword evidence="9" id="KW-1185">Reference proteome</keyword>
<sequence>MAAGDRPAGGGPGARGPPAARRAGGRGGPVTGPLAGVAVSLVLLASAFGQAARPRALAAALRAHRVLPRAAAAPVAALVIAAEALTGAAGAVALLLWLDGPLRASCGAAAVLLALYALYAAHVSRTRRGVPCGCAGDGTPMTGWVAGRAAALSLLALTGALLGLPAALTAYEVSITVAAGAAFAVLLWTLPRAMLTERRTAG</sequence>
<organism evidence="8 9">
    <name type="scientific">Actinomadura geliboluensis</name>
    <dbReference type="NCBI Taxonomy" id="882440"/>
    <lineage>
        <taxon>Bacteria</taxon>
        <taxon>Bacillati</taxon>
        <taxon>Actinomycetota</taxon>
        <taxon>Actinomycetes</taxon>
        <taxon>Streptosporangiales</taxon>
        <taxon>Thermomonosporaceae</taxon>
        <taxon>Actinomadura</taxon>
    </lineage>
</organism>
<comment type="subcellular location">
    <subcellularLocation>
        <location evidence="1">Membrane</location>
        <topology evidence="1">Multi-pass membrane protein</topology>
    </subcellularLocation>
</comment>
<dbReference type="GO" id="GO:0016020">
    <property type="term" value="C:membrane"/>
    <property type="evidence" value="ECO:0007669"/>
    <property type="project" value="UniProtKB-SubCell"/>
</dbReference>
<evidence type="ECO:0000256" key="3">
    <source>
        <dbReference type="ARBA" id="ARBA00022989"/>
    </source>
</evidence>
<feature type="transmembrane region" description="Helical" evidence="6">
    <location>
        <begin position="30"/>
        <end position="49"/>
    </location>
</feature>
<feature type="region of interest" description="Disordered" evidence="5">
    <location>
        <begin position="1"/>
        <end position="26"/>
    </location>
</feature>
<protein>
    <submittedName>
        <fullName evidence="8">Methylamine utilization protein MauE</fullName>
    </submittedName>
</protein>
<dbReference type="AlphaFoldDB" id="A0A5S4HKC8"/>
<dbReference type="Pfam" id="PF07291">
    <property type="entry name" value="MauE"/>
    <property type="match status" value="1"/>
</dbReference>
<keyword evidence="2 6" id="KW-0812">Transmembrane</keyword>
<keyword evidence="4 6" id="KW-0472">Membrane</keyword>
<feature type="transmembrane region" description="Helical" evidence="6">
    <location>
        <begin position="102"/>
        <end position="121"/>
    </location>
</feature>
<proteinExistence type="predicted"/>
<dbReference type="GO" id="GO:0030416">
    <property type="term" value="P:methylamine metabolic process"/>
    <property type="evidence" value="ECO:0007669"/>
    <property type="project" value="InterPro"/>
</dbReference>
<accession>A0A5S4HKC8</accession>
<dbReference type="UniPathway" id="UPA00895"/>
<gene>
    <name evidence="8" type="ORF">ETD96_03135</name>
</gene>
<evidence type="ECO:0000256" key="5">
    <source>
        <dbReference type="SAM" id="MobiDB-lite"/>
    </source>
</evidence>